<dbReference type="PROSITE" id="PS00297">
    <property type="entry name" value="HSP70_1"/>
    <property type="match status" value="1"/>
</dbReference>
<protein>
    <submittedName>
        <fullName evidence="7">Hsp70 family protein</fullName>
    </submittedName>
</protein>
<dbReference type="PRINTS" id="PR00301">
    <property type="entry name" value="HEATSHOCK70"/>
</dbReference>
<evidence type="ECO:0000256" key="6">
    <source>
        <dbReference type="ARBA" id="ARBA00023186"/>
    </source>
</evidence>
<comment type="similarity">
    <text evidence="1">Belongs to the heat shock protein 70 family.</text>
</comment>
<evidence type="ECO:0000256" key="3">
    <source>
        <dbReference type="ARBA" id="ARBA00022741"/>
    </source>
</evidence>
<dbReference type="OrthoDB" id="9766019at2"/>
<dbReference type="SUPFAM" id="SSF100920">
    <property type="entry name" value="Heat shock protein 70kD (HSP70), peptide-binding domain"/>
    <property type="match status" value="1"/>
</dbReference>
<dbReference type="RefSeq" id="WP_131891188.1">
    <property type="nucleotide sequence ID" value="NZ_SMKU01000030.1"/>
</dbReference>
<dbReference type="EMBL" id="SMKU01000030">
    <property type="protein sequence ID" value="TDD93520.1"/>
    <property type="molecule type" value="Genomic_DNA"/>
</dbReference>
<dbReference type="GO" id="GO:0140662">
    <property type="term" value="F:ATP-dependent protein folding chaperone"/>
    <property type="evidence" value="ECO:0007669"/>
    <property type="project" value="InterPro"/>
</dbReference>
<dbReference type="InterPro" id="IPR018181">
    <property type="entry name" value="Heat_shock_70_CS"/>
</dbReference>
<dbReference type="Pfam" id="PF00012">
    <property type="entry name" value="HSP70"/>
    <property type="match status" value="1"/>
</dbReference>
<keyword evidence="4" id="KW-0067">ATP-binding</keyword>
<evidence type="ECO:0000313" key="8">
    <source>
        <dbReference type="Proteomes" id="UP000294513"/>
    </source>
</evidence>
<reference evidence="7 8" key="1">
    <citation type="submission" date="2019-03" db="EMBL/GenBank/DDBJ databases">
        <title>Draft genome sequences of novel Actinobacteria.</title>
        <authorList>
            <person name="Sahin N."/>
            <person name="Ay H."/>
            <person name="Saygin H."/>
        </authorList>
    </citation>
    <scope>NUCLEOTIDE SEQUENCE [LARGE SCALE GENOMIC DNA]</scope>
    <source>
        <strain evidence="7 8">H3C3</strain>
    </source>
</reference>
<dbReference type="AlphaFoldDB" id="A0A4R5C656"/>
<evidence type="ECO:0000313" key="7">
    <source>
        <dbReference type="EMBL" id="TDD93520.1"/>
    </source>
</evidence>
<keyword evidence="2" id="KW-0597">Phosphoprotein</keyword>
<dbReference type="Gene3D" id="3.90.640.10">
    <property type="entry name" value="Actin, Chain A, domain 4"/>
    <property type="match status" value="1"/>
</dbReference>
<evidence type="ECO:0000256" key="4">
    <source>
        <dbReference type="ARBA" id="ARBA00022840"/>
    </source>
</evidence>
<dbReference type="PANTHER" id="PTHR19375">
    <property type="entry name" value="HEAT SHOCK PROTEIN 70KDA"/>
    <property type="match status" value="1"/>
</dbReference>
<sequence length="826" mass="90324">MTRTTIDFGIDLGTTNSAIAVLNGVDAKVFKNIDGSETTPSAVRVDQRNRLYVGREAKERSEQDPENTSVEFKLRMGTAGGPKVFKDAGRSMGPEQLSAEVLKSLKRDVESVGDEVAAAVITVPAAFELSACEATKRAAELAGLAQAPLLQEPTAAALAYGFQSEADNVFWLVYDFGGGTFDAAVVNMRDGEFNVVNHRGDNLLGGKRIDWQIVETLLMPAAVERHGFSDFRRGNPRWAAAVNTLKLAAEAAKIQLSRRDSVDIDVVLVDAEERRYEFDFDLRRRDVERIAEPYIAQSVDLCRKALNESGLGPDDIEKVLLVGGTTLSPYLRERIADPREGLGIALDQSQDPLTVVAKGAAIFAGSKRLEAGPALTTPSPGVYAIELEYSPTGPETEPFVGGRVSGEDTAGLAIEFVNAEAKPPWRSGRIPLSAKGTFTATLWAEKGRRNTFLIELTDQSGAVLRLSQDRIDYTVGTIETQPLLQQTIGIGLDDNRFLPLVARNTPLPTRQHTTLRTTVAVSRGTGEGMIRIPVLEGEHPRADRNLRIGRLEVDSEQVRRDVPEGSEVDFTFVVDESRLVVARAYVPILDEEFEHAINMQTETVPEHADLVRDAQAEKHRLETARRRLIEIGDARASELLARIDRDQLVRDLDSKVQAARADTTEATECGRLILIVRAAVDDLEDALEWPALVRESQDVLDAVQDLVRAKGNDDHRRSLSTAEASVRAARASHDAALLRQRIDDLRSLAVRVLDESGDLPFLIFEELRSLQSEMRDPAEARQLIAAGQRAAAAGDTGTLRDINGVLGDLLPASRPGIDPLSTVRRV</sequence>
<dbReference type="Proteomes" id="UP000294513">
    <property type="component" value="Unassembled WGS sequence"/>
</dbReference>
<proteinExistence type="inferred from homology"/>
<dbReference type="GO" id="GO:0005524">
    <property type="term" value="F:ATP binding"/>
    <property type="evidence" value="ECO:0007669"/>
    <property type="project" value="UniProtKB-KW"/>
</dbReference>
<comment type="caution">
    <text evidence="7">The sequence shown here is derived from an EMBL/GenBank/DDBJ whole genome shotgun (WGS) entry which is preliminary data.</text>
</comment>
<organism evidence="7 8">
    <name type="scientific">Actinomadura rubrisoli</name>
    <dbReference type="NCBI Taxonomy" id="2530368"/>
    <lineage>
        <taxon>Bacteria</taxon>
        <taxon>Bacillati</taxon>
        <taxon>Actinomycetota</taxon>
        <taxon>Actinomycetes</taxon>
        <taxon>Streptosporangiales</taxon>
        <taxon>Thermomonosporaceae</taxon>
        <taxon>Actinomadura</taxon>
    </lineage>
</organism>
<evidence type="ECO:0000256" key="5">
    <source>
        <dbReference type="ARBA" id="ARBA00023016"/>
    </source>
</evidence>
<gene>
    <name evidence="7" type="ORF">E1298_09340</name>
</gene>
<dbReference type="SUPFAM" id="SSF53067">
    <property type="entry name" value="Actin-like ATPase domain"/>
    <property type="match status" value="2"/>
</dbReference>
<evidence type="ECO:0000256" key="1">
    <source>
        <dbReference type="ARBA" id="ARBA00007381"/>
    </source>
</evidence>
<keyword evidence="3" id="KW-0547">Nucleotide-binding</keyword>
<accession>A0A4R5C656</accession>
<evidence type="ECO:0000256" key="2">
    <source>
        <dbReference type="ARBA" id="ARBA00022553"/>
    </source>
</evidence>
<dbReference type="Gene3D" id="3.30.420.40">
    <property type="match status" value="2"/>
</dbReference>
<name>A0A4R5C656_9ACTN</name>
<dbReference type="InterPro" id="IPR013126">
    <property type="entry name" value="Hsp_70_fam"/>
</dbReference>
<dbReference type="InterPro" id="IPR029047">
    <property type="entry name" value="HSP70_peptide-bd_sf"/>
</dbReference>
<keyword evidence="6" id="KW-0143">Chaperone</keyword>
<dbReference type="InterPro" id="IPR043129">
    <property type="entry name" value="ATPase_NBD"/>
</dbReference>
<keyword evidence="8" id="KW-1185">Reference proteome</keyword>
<keyword evidence="5" id="KW-0346">Stress response</keyword>
<dbReference type="Gene3D" id="2.60.34.10">
    <property type="entry name" value="Substrate Binding Domain Of DNAk, Chain A, domain 1"/>
    <property type="match status" value="1"/>
</dbReference>
<dbReference type="CDD" id="cd24029">
    <property type="entry name" value="ASKHA_NBD_HSP70_DnaK_HscA_HscC"/>
    <property type="match status" value="1"/>
</dbReference>